<dbReference type="Proteomes" id="UP000013776">
    <property type="component" value="Unassembled WGS sequence"/>
</dbReference>
<dbReference type="PANTHER" id="PTHR46112:SF2">
    <property type="entry name" value="XAA-PRO AMINOPEPTIDASE P-RELATED"/>
    <property type="match status" value="1"/>
</dbReference>
<dbReference type="eggNOG" id="ENOG502RYZM">
    <property type="taxonomic scope" value="Eukaryota"/>
</dbReference>
<keyword evidence="3" id="KW-1185">Reference proteome</keyword>
<reference evidence="2 3" key="1">
    <citation type="journal article" date="2013" name="MBio">
        <title>Genome sequencing of the plant pathogen Taphrina deformans, the causal agent of peach leaf curl.</title>
        <authorList>
            <person name="Cisse O.H."/>
            <person name="Almeida J.M.G.C.F."/>
            <person name="Fonseca A."/>
            <person name="Kumar A.A."/>
            <person name="Salojaervi J."/>
            <person name="Overmyer K."/>
            <person name="Hauser P.M."/>
            <person name="Pagni M."/>
        </authorList>
    </citation>
    <scope>NUCLEOTIDE SEQUENCE [LARGE SCALE GENOMIC DNA]</scope>
    <source>
        <strain evidence="3">PYCC 5710 / ATCC 11124 / CBS 356.35 / IMI 108563 / JCM 9778 / NBRC 8474</strain>
    </source>
</reference>
<dbReference type="AlphaFoldDB" id="R4XGW0"/>
<dbReference type="InterPro" id="IPR029149">
    <property type="entry name" value="Creatin/AminoP/Spt16_N"/>
</dbReference>
<name>R4XGW0_TAPDE</name>
<evidence type="ECO:0000259" key="1">
    <source>
        <dbReference type="Pfam" id="PF00557"/>
    </source>
</evidence>
<proteinExistence type="predicted"/>
<dbReference type="VEuPathDB" id="FungiDB:TAPDE_004055"/>
<gene>
    <name evidence="2" type="ORF">TAPDE_004055</name>
</gene>
<organism evidence="2 3">
    <name type="scientific">Taphrina deformans (strain PYCC 5710 / ATCC 11124 / CBS 356.35 / IMI 108563 / JCM 9778 / NBRC 8474)</name>
    <name type="common">Peach leaf curl fungus</name>
    <name type="synonym">Lalaria deformans</name>
    <dbReference type="NCBI Taxonomy" id="1097556"/>
    <lineage>
        <taxon>Eukaryota</taxon>
        <taxon>Fungi</taxon>
        <taxon>Dikarya</taxon>
        <taxon>Ascomycota</taxon>
        <taxon>Taphrinomycotina</taxon>
        <taxon>Taphrinomycetes</taxon>
        <taxon>Taphrinales</taxon>
        <taxon>Taphrinaceae</taxon>
        <taxon>Taphrina</taxon>
    </lineage>
</organism>
<protein>
    <recommendedName>
        <fullName evidence="1">Peptidase M24 domain-containing protein</fullName>
    </recommendedName>
</protein>
<dbReference type="InterPro" id="IPR000994">
    <property type="entry name" value="Pept_M24"/>
</dbReference>
<dbReference type="Gene3D" id="3.40.350.10">
    <property type="entry name" value="Creatinase/prolidase N-terminal domain"/>
    <property type="match status" value="1"/>
</dbReference>
<dbReference type="STRING" id="1097556.R4XGW0"/>
<dbReference type="PANTHER" id="PTHR46112">
    <property type="entry name" value="AMINOPEPTIDASE"/>
    <property type="match status" value="1"/>
</dbReference>
<dbReference type="InterPro" id="IPR036005">
    <property type="entry name" value="Creatinase/aminopeptidase-like"/>
</dbReference>
<dbReference type="EMBL" id="CAHR02000173">
    <property type="protein sequence ID" value="CCG83738.1"/>
    <property type="molecule type" value="Genomic_DNA"/>
</dbReference>
<dbReference type="OrthoDB" id="9995434at2759"/>
<comment type="caution">
    <text evidence="2">The sequence shown here is derived from an EMBL/GenBank/DDBJ whole genome shotgun (WGS) entry which is preliminary data.</text>
</comment>
<dbReference type="Pfam" id="PF00557">
    <property type="entry name" value="Peptidase_M24"/>
    <property type="match status" value="1"/>
</dbReference>
<evidence type="ECO:0000313" key="2">
    <source>
        <dbReference type="EMBL" id="CCG83738.1"/>
    </source>
</evidence>
<accession>R4XGW0</accession>
<dbReference type="SUPFAM" id="SSF53092">
    <property type="entry name" value="Creatinase/prolidase N-terminal domain"/>
    <property type="match status" value="1"/>
</dbReference>
<dbReference type="Gene3D" id="3.90.230.10">
    <property type="entry name" value="Creatinase/methionine aminopeptidase superfamily"/>
    <property type="match status" value="1"/>
</dbReference>
<dbReference type="SUPFAM" id="SSF55920">
    <property type="entry name" value="Creatinase/aminopeptidase"/>
    <property type="match status" value="1"/>
</dbReference>
<dbReference type="InterPro" id="IPR050659">
    <property type="entry name" value="Peptidase_M24B"/>
</dbReference>
<sequence>MEVDHKQTEPSKSSSRSKDACVRSIIICLLRVPGAIGNDPVTHSLATRAHQRWMKNHTSLSVPAIPRAEFLERQSKLCHVLQDENIDALIAEPSATTLYYANISSYELSERPFLILFTKDCGMTYLAPKFEVGRIKGMAAVSDSLEIVEWAETDSPYLTLLNQTKLHNVMVDDATRYMIINGLTSVGMKVRPMSATVRAIRAAKSDNEVRILEAINKFTVDVIRAIQKELTIGTPRKELESALKSLFVRAGVGEGFWAIVLYGPQAASPHGGNIDGGLEKLKGGEFVLIDIGSTLHGYGSDVTRTILPDSSVVSQELWDKWTLVHDSQSAAISNMYENKTCSSVDEASRSTIRAAGWGRYYTHRLGHGLGLEMHEHPYLNGANDERLSVGNVVTNEPGIYVTTEQAGTIGLDKGFGVRIEDAVLVTAGGPRLMTGSRAKSPYEP</sequence>
<feature type="domain" description="Peptidase M24" evidence="1">
    <location>
        <begin position="214"/>
        <end position="427"/>
    </location>
</feature>
<evidence type="ECO:0000313" key="3">
    <source>
        <dbReference type="Proteomes" id="UP000013776"/>
    </source>
</evidence>